<proteinExistence type="predicted"/>
<sequence>MSNGRARARRAQGQPSAHDFRTYVPKLIGALVISGALSDSHGMRFWNPYPRYSQRPSSHYCRCRCKIFSSTATLSYYFEWYGFLR</sequence>
<evidence type="ECO:0000313" key="1">
    <source>
        <dbReference type="EMBL" id="CAI6344250.1"/>
    </source>
</evidence>
<reference evidence="1 2" key="1">
    <citation type="submission" date="2023-01" db="EMBL/GenBank/DDBJ databases">
        <authorList>
            <person name="Whitehead M."/>
        </authorList>
    </citation>
    <scope>NUCLEOTIDE SEQUENCE [LARGE SCALE GENOMIC DNA]</scope>
</reference>
<accession>A0AAV0VL28</accession>
<gene>
    <name evidence="1" type="ORF">MEUPH1_LOCUS1410</name>
</gene>
<dbReference type="Proteomes" id="UP001160148">
    <property type="component" value="Unassembled WGS sequence"/>
</dbReference>
<keyword evidence="2" id="KW-1185">Reference proteome</keyword>
<comment type="caution">
    <text evidence="1">The sequence shown here is derived from an EMBL/GenBank/DDBJ whole genome shotgun (WGS) entry which is preliminary data.</text>
</comment>
<dbReference type="AlphaFoldDB" id="A0AAV0VL28"/>
<organism evidence="1 2">
    <name type="scientific">Macrosiphum euphorbiae</name>
    <name type="common">potato aphid</name>
    <dbReference type="NCBI Taxonomy" id="13131"/>
    <lineage>
        <taxon>Eukaryota</taxon>
        <taxon>Metazoa</taxon>
        <taxon>Ecdysozoa</taxon>
        <taxon>Arthropoda</taxon>
        <taxon>Hexapoda</taxon>
        <taxon>Insecta</taxon>
        <taxon>Pterygota</taxon>
        <taxon>Neoptera</taxon>
        <taxon>Paraneoptera</taxon>
        <taxon>Hemiptera</taxon>
        <taxon>Sternorrhyncha</taxon>
        <taxon>Aphidomorpha</taxon>
        <taxon>Aphidoidea</taxon>
        <taxon>Aphididae</taxon>
        <taxon>Macrosiphini</taxon>
        <taxon>Macrosiphum</taxon>
    </lineage>
</organism>
<protein>
    <submittedName>
        <fullName evidence="1">Uncharacterized protein</fullName>
    </submittedName>
</protein>
<evidence type="ECO:0000313" key="2">
    <source>
        <dbReference type="Proteomes" id="UP001160148"/>
    </source>
</evidence>
<name>A0AAV0VL28_9HEMI</name>
<dbReference type="EMBL" id="CARXXK010000001">
    <property type="protein sequence ID" value="CAI6344250.1"/>
    <property type="molecule type" value="Genomic_DNA"/>
</dbReference>